<dbReference type="Gene3D" id="1.10.10.10">
    <property type="entry name" value="Winged helix-like DNA-binding domain superfamily/Winged helix DNA-binding domain"/>
    <property type="match status" value="1"/>
</dbReference>
<reference evidence="6" key="2">
    <citation type="submission" date="2021-04" db="EMBL/GenBank/DDBJ databases">
        <authorList>
            <person name="Gilroy R."/>
        </authorList>
    </citation>
    <scope>NUCLEOTIDE SEQUENCE</scope>
    <source>
        <strain evidence="6">CHK183-5548</strain>
    </source>
</reference>
<organism evidence="6 7">
    <name type="scientific">Candidatus Lachnoclostridium pullistercoris</name>
    <dbReference type="NCBI Taxonomy" id="2838632"/>
    <lineage>
        <taxon>Bacteria</taxon>
        <taxon>Bacillati</taxon>
        <taxon>Bacillota</taxon>
        <taxon>Clostridia</taxon>
        <taxon>Lachnospirales</taxon>
        <taxon>Lachnospiraceae</taxon>
    </lineage>
</organism>
<dbReference type="Proteomes" id="UP000823883">
    <property type="component" value="Unassembled WGS sequence"/>
</dbReference>
<protein>
    <submittedName>
        <fullName evidence="6">LysR family transcriptional regulator</fullName>
    </submittedName>
</protein>
<dbReference type="CDD" id="cd05466">
    <property type="entry name" value="PBP2_LTTR_substrate"/>
    <property type="match status" value="1"/>
</dbReference>
<dbReference type="InterPro" id="IPR000847">
    <property type="entry name" value="LysR_HTH_N"/>
</dbReference>
<evidence type="ECO:0000313" key="6">
    <source>
        <dbReference type="EMBL" id="HJC46818.1"/>
    </source>
</evidence>
<dbReference type="SUPFAM" id="SSF53850">
    <property type="entry name" value="Periplasmic binding protein-like II"/>
    <property type="match status" value="1"/>
</dbReference>
<feature type="domain" description="HTH lysR-type" evidence="5">
    <location>
        <begin position="1"/>
        <end position="58"/>
    </location>
</feature>
<dbReference type="GO" id="GO:0003700">
    <property type="term" value="F:DNA-binding transcription factor activity"/>
    <property type="evidence" value="ECO:0007669"/>
    <property type="project" value="InterPro"/>
</dbReference>
<dbReference type="Pfam" id="PF00126">
    <property type="entry name" value="HTH_1"/>
    <property type="match status" value="1"/>
</dbReference>
<keyword evidence="4" id="KW-0804">Transcription</keyword>
<evidence type="ECO:0000256" key="1">
    <source>
        <dbReference type="ARBA" id="ARBA00009437"/>
    </source>
</evidence>
<evidence type="ECO:0000256" key="2">
    <source>
        <dbReference type="ARBA" id="ARBA00023015"/>
    </source>
</evidence>
<dbReference type="PROSITE" id="PS50931">
    <property type="entry name" value="HTH_LYSR"/>
    <property type="match status" value="1"/>
</dbReference>
<keyword evidence="2" id="KW-0805">Transcription regulation</keyword>
<dbReference type="InterPro" id="IPR036388">
    <property type="entry name" value="WH-like_DNA-bd_sf"/>
</dbReference>
<keyword evidence="3" id="KW-0238">DNA-binding</keyword>
<dbReference type="Gene3D" id="3.40.190.10">
    <property type="entry name" value="Periplasmic binding protein-like II"/>
    <property type="match status" value="2"/>
</dbReference>
<gene>
    <name evidence="6" type="ORF">IAA04_02055</name>
</gene>
<dbReference type="InterPro" id="IPR036390">
    <property type="entry name" value="WH_DNA-bd_sf"/>
</dbReference>
<accession>A0A9D2PDG3</accession>
<dbReference type="EMBL" id="DWWL01000009">
    <property type="protein sequence ID" value="HJC46818.1"/>
    <property type="molecule type" value="Genomic_DNA"/>
</dbReference>
<evidence type="ECO:0000259" key="5">
    <source>
        <dbReference type="PROSITE" id="PS50931"/>
    </source>
</evidence>
<comment type="caution">
    <text evidence="6">The sequence shown here is derived from an EMBL/GenBank/DDBJ whole genome shotgun (WGS) entry which is preliminary data.</text>
</comment>
<dbReference type="Pfam" id="PF03466">
    <property type="entry name" value="LysR_substrate"/>
    <property type="match status" value="1"/>
</dbReference>
<dbReference type="GO" id="GO:0003677">
    <property type="term" value="F:DNA binding"/>
    <property type="evidence" value="ECO:0007669"/>
    <property type="project" value="UniProtKB-KW"/>
</dbReference>
<dbReference type="PANTHER" id="PTHR30346">
    <property type="entry name" value="TRANSCRIPTIONAL DUAL REGULATOR HCAR-RELATED"/>
    <property type="match status" value="1"/>
</dbReference>
<evidence type="ECO:0000256" key="3">
    <source>
        <dbReference type="ARBA" id="ARBA00023125"/>
    </source>
</evidence>
<dbReference type="PRINTS" id="PR00039">
    <property type="entry name" value="HTHLYSR"/>
</dbReference>
<dbReference type="FunFam" id="1.10.10.10:FF:000001">
    <property type="entry name" value="LysR family transcriptional regulator"/>
    <property type="match status" value="1"/>
</dbReference>
<dbReference type="InterPro" id="IPR005119">
    <property type="entry name" value="LysR_subst-bd"/>
</dbReference>
<evidence type="ECO:0000313" key="7">
    <source>
        <dbReference type="Proteomes" id="UP000823883"/>
    </source>
</evidence>
<sequence length="291" mass="33062">MNTFQLTCFMTVAETLNFARAAERLNITQPAVTHQIRSLEEELEVKLFKRTTRLVELTPSGYLFINDARTILETAVRAKKRFEDPGQQEMTELRIGSQSHTYLRGLADTLDRLRQAYPAVHPRFQSEPVPVLRRRVQEGDLDVLLDFREEDGEKRGIVYRELLKVPVVCLCPADHPLAAKTAVSQEDLKEEKLIVNGPMHSPGAVIRLQGEIIGKRSLTDVYFSDSPETAALLTLAGYGISFLPDLFLPRRERLVKRPLMGIEELSFGLYCRRGDANPVLKEFIRIVEDSL</sequence>
<name>A0A9D2PDG3_9FIRM</name>
<reference evidence="6" key="1">
    <citation type="journal article" date="2021" name="PeerJ">
        <title>Extensive microbial diversity within the chicken gut microbiome revealed by metagenomics and culture.</title>
        <authorList>
            <person name="Gilroy R."/>
            <person name="Ravi A."/>
            <person name="Getino M."/>
            <person name="Pursley I."/>
            <person name="Horton D.L."/>
            <person name="Alikhan N.F."/>
            <person name="Baker D."/>
            <person name="Gharbi K."/>
            <person name="Hall N."/>
            <person name="Watson M."/>
            <person name="Adriaenssens E.M."/>
            <person name="Foster-Nyarko E."/>
            <person name="Jarju S."/>
            <person name="Secka A."/>
            <person name="Antonio M."/>
            <person name="Oren A."/>
            <person name="Chaudhuri R.R."/>
            <person name="La Ragione R."/>
            <person name="Hildebrand F."/>
            <person name="Pallen M.J."/>
        </authorList>
    </citation>
    <scope>NUCLEOTIDE SEQUENCE</scope>
    <source>
        <strain evidence="6">CHK183-5548</strain>
    </source>
</reference>
<dbReference type="SUPFAM" id="SSF46785">
    <property type="entry name" value="Winged helix' DNA-binding domain"/>
    <property type="match status" value="1"/>
</dbReference>
<comment type="similarity">
    <text evidence="1">Belongs to the LysR transcriptional regulatory family.</text>
</comment>
<evidence type="ECO:0000256" key="4">
    <source>
        <dbReference type="ARBA" id="ARBA00023163"/>
    </source>
</evidence>
<proteinExistence type="inferred from homology"/>
<dbReference type="AlphaFoldDB" id="A0A9D2PDG3"/>
<dbReference type="PANTHER" id="PTHR30346:SF0">
    <property type="entry name" value="HCA OPERON TRANSCRIPTIONAL ACTIVATOR HCAR"/>
    <property type="match status" value="1"/>
</dbReference>
<dbReference type="GO" id="GO:0032993">
    <property type="term" value="C:protein-DNA complex"/>
    <property type="evidence" value="ECO:0007669"/>
    <property type="project" value="TreeGrafter"/>
</dbReference>